<feature type="domain" description="BZIP" evidence="9">
    <location>
        <begin position="25"/>
        <end position="65"/>
    </location>
</feature>
<name>A0ABQ9JD81_9CUCU</name>
<dbReference type="InterPro" id="IPR039250">
    <property type="entry name" value="CREBL2/REPTOR-BP"/>
</dbReference>
<gene>
    <name evidence="10" type="ORF">NQ317_001002</name>
</gene>
<evidence type="ECO:0000259" key="9">
    <source>
        <dbReference type="Pfam" id="PF07716"/>
    </source>
</evidence>
<evidence type="ECO:0000256" key="8">
    <source>
        <dbReference type="SAM" id="MobiDB-lite"/>
    </source>
</evidence>
<sequence>MIKIDGYNFVRNDRGSRGGGVERSRQSARECRARKKLRYQYLEELVSDREKAVFALRRELEQVTNQIKSNYKKMKPTEYYIVLTVLIVKDKNNQIENSEMLDIQITDANNTEGSNNNKQSCSEKASFSSISLESVDHDLMEDSLNEDRENMCEKLYNSLCSEGNLSDEGYINADKSEGSEGIQSGEVRTPNDRQMTAVEEPGNDRFFSGVLPTIQEKRSMSTSPIILPEIDVIQFDDSLASNNDSPQFNDTLDEINRLLAQDEAAAVLDDELIIENIPFKNKSNSEHLFTPSNTASGSCSHI</sequence>
<keyword evidence="7" id="KW-0539">Nucleus</keyword>
<dbReference type="PANTHER" id="PTHR21051">
    <property type="entry name" value="CAMP-RESPONSIVE ELEMENT-BINDING PROTEIN-LIKE 2"/>
    <property type="match status" value="1"/>
</dbReference>
<accession>A0ABQ9JD81</accession>
<keyword evidence="3" id="KW-0805">Transcription regulation</keyword>
<dbReference type="PANTHER" id="PTHR21051:SF4">
    <property type="entry name" value="CAMP-RESPONSIVE ELEMENT-BINDING PROTEIN-LIKE 2"/>
    <property type="match status" value="1"/>
</dbReference>
<dbReference type="Proteomes" id="UP001162164">
    <property type="component" value="Unassembled WGS sequence"/>
</dbReference>
<keyword evidence="4" id="KW-0238">DNA-binding</keyword>
<dbReference type="SUPFAM" id="SSF57959">
    <property type="entry name" value="Leucine zipper domain"/>
    <property type="match status" value="1"/>
</dbReference>
<feature type="region of interest" description="Disordered" evidence="8">
    <location>
        <begin position="172"/>
        <end position="193"/>
    </location>
</feature>
<comment type="similarity">
    <text evidence="2">Belongs to the bZIP family. ATF subfamily.</text>
</comment>
<proteinExistence type="inferred from homology"/>
<evidence type="ECO:0000256" key="4">
    <source>
        <dbReference type="ARBA" id="ARBA00023125"/>
    </source>
</evidence>
<evidence type="ECO:0000313" key="11">
    <source>
        <dbReference type="Proteomes" id="UP001162164"/>
    </source>
</evidence>
<dbReference type="Pfam" id="PF07716">
    <property type="entry name" value="bZIP_2"/>
    <property type="match status" value="1"/>
</dbReference>
<comment type="subcellular location">
    <subcellularLocation>
        <location evidence="1">Nucleus</location>
    </subcellularLocation>
</comment>
<dbReference type="InterPro" id="IPR004827">
    <property type="entry name" value="bZIP"/>
</dbReference>
<dbReference type="EMBL" id="JAPWTJ010000785">
    <property type="protein sequence ID" value="KAJ8975662.1"/>
    <property type="molecule type" value="Genomic_DNA"/>
</dbReference>
<evidence type="ECO:0000313" key="10">
    <source>
        <dbReference type="EMBL" id="KAJ8975662.1"/>
    </source>
</evidence>
<protein>
    <recommendedName>
        <fullName evidence="9">BZIP domain-containing protein</fullName>
    </recommendedName>
</protein>
<dbReference type="Gene3D" id="1.20.5.170">
    <property type="match status" value="1"/>
</dbReference>
<evidence type="ECO:0000256" key="6">
    <source>
        <dbReference type="ARBA" id="ARBA00023163"/>
    </source>
</evidence>
<reference evidence="10" key="1">
    <citation type="journal article" date="2023" name="Insect Mol. Biol.">
        <title>Genome sequencing provides insights into the evolution of gene families encoding plant cell wall-degrading enzymes in longhorned beetles.</title>
        <authorList>
            <person name="Shin N.R."/>
            <person name="Okamura Y."/>
            <person name="Kirsch R."/>
            <person name="Pauchet Y."/>
        </authorList>
    </citation>
    <scope>NUCLEOTIDE SEQUENCE</scope>
    <source>
        <strain evidence="10">MMC_N1</strain>
    </source>
</reference>
<comment type="caution">
    <text evidence="10">The sequence shown here is derived from an EMBL/GenBank/DDBJ whole genome shotgun (WGS) entry which is preliminary data.</text>
</comment>
<evidence type="ECO:0000256" key="7">
    <source>
        <dbReference type="ARBA" id="ARBA00023242"/>
    </source>
</evidence>
<evidence type="ECO:0000256" key="1">
    <source>
        <dbReference type="ARBA" id="ARBA00004123"/>
    </source>
</evidence>
<keyword evidence="5" id="KW-0010">Activator</keyword>
<keyword evidence="11" id="KW-1185">Reference proteome</keyword>
<evidence type="ECO:0000256" key="5">
    <source>
        <dbReference type="ARBA" id="ARBA00023159"/>
    </source>
</evidence>
<keyword evidence="6" id="KW-0804">Transcription</keyword>
<dbReference type="CDD" id="cd14709">
    <property type="entry name" value="bZIP_CREBL2"/>
    <property type="match status" value="1"/>
</dbReference>
<organism evidence="10 11">
    <name type="scientific">Molorchus minor</name>
    <dbReference type="NCBI Taxonomy" id="1323400"/>
    <lineage>
        <taxon>Eukaryota</taxon>
        <taxon>Metazoa</taxon>
        <taxon>Ecdysozoa</taxon>
        <taxon>Arthropoda</taxon>
        <taxon>Hexapoda</taxon>
        <taxon>Insecta</taxon>
        <taxon>Pterygota</taxon>
        <taxon>Neoptera</taxon>
        <taxon>Endopterygota</taxon>
        <taxon>Coleoptera</taxon>
        <taxon>Polyphaga</taxon>
        <taxon>Cucujiformia</taxon>
        <taxon>Chrysomeloidea</taxon>
        <taxon>Cerambycidae</taxon>
        <taxon>Lamiinae</taxon>
        <taxon>Monochamini</taxon>
        <taxon>Molorchus</taxon>
    </lineage>
</organism>
<evidence type="ECO:0000256" key="2">
    <source>
        <dbReference type="ARBA" id="ARBA00009050"/>
    </source>
</evidence>
<evidence type="ECO:0000256" key="3">
    <source>
        <dbReference type="ARBA" id="ARBA00023015"/>
    </source>
</evidence>
<dbReference type="InterPro" id="IPR046347">
    <property type="entry name" value="bZIP_sf"/>
</dbReference>